<evidence type="ECO:0000256" key="8">
    <source>
        <dbReference type="SAM" id="Phobius"/>
    </source>
</evidence>
<keyword evidence="7" id="KW-0012">Acyltransferase</keyword>
<dbReference type="InterPro" id="IPR002123">
    <property type="entry name" value="Plipid/glycerol_acylTrfase"/>
</dbReference>
<keyword evidence="3" id="KW-0808">Transferase</keyword>
<organism evidence="10 11">
    <name type="scientific">Momordica charantia</name>
    <name type="common">Bitter gourd</name>
    <name type="synonym">Balsam pear</name>
    <dbReference type="NCBI Taxonomy" id="3673"/>
    <lineage>
        <taxon>Eukaryota</taxon>
        <taxon>Viridiplantae</taxon>
        <taxon>Streptophyta</taxon>
        <taxon>Embryophyta</taxon>
        <taxon>Tracheophyta</taxon>
        <taxon>Spermatophyta</taxon>
        <taxon>Magnoliopsida</taxon>
        <taxon>eudicotyledons</taxon>
        <taxon>Gunneridae</taxon>
        <taxon>Pentapetalae</taxon>
        <taxon>rosids</taxon>
        <taxon>fabids</taxon>
        <taxon>Cucurbitales</taxon>
        <taxon>Cucurbitaceae</taxon>
        <taxon>Momordiceae</taxon>
        <taxon>Momordica</taxon>
    </lineage>
</organism>
<feature type="domain" description="Phospholipid/glycerol acyltransferase" evidence="9">
    <location>
        <begin position="290"/>
        <end position="391"/>
    </location>
</feature>
<reference evidence="11" key="1">
    <citation type="submission" date="2025-08" db="UniProtKB">
        <authorList>
            <consortium name="RefSeq"/>
        </authorList>
    </citation>
    <scope>IDENTIFICATION</scope>
    <source>
        <strain evidence="11">OHB3-1</strain>
    </source>
</reference>
<evidence type="ECO:0000256" key="5">
    <source>
        <dbReference type="ARBA" id="ARBA00022989"/>
    </source>
</evidence>
<feature type="transmembrane region" description="Helical" evidence="8">
    <location>
        <begin position="230"/>
        <end position="257"/>
    </location>
</feature>
<dbReference type="CDD" id="cd06551">
    <property type="entry name" value="LPLAT"/>
    <property type="match status" value="1"/>
</dbReference>
<keyword evidence="6 8" id="KW-0472">Membrane</keyword>
<dbReference type="KEGG" id="mcha:111010131"/>
<comment type="similarity">
    <text evidence="2">Belongs to the GPAT/DAPAT family.</text>
</comment>
<dbReference type="InterPro" id="IPR056462">
    <property type="entry name" value="HAD_RAM2/GPAT1-8"/>
</dbReference>
<evidence type="ECO:0000259" key="9">
    <source>
        <dbReference type="SMART" id="SM00563"/>
    </source>
</evidence>
<dbReference type="Pfam" id="PF23270">
    <property type="entry name" value="HAD_RAM2_N"/>
    <property type="match status" value="1"/>
</dbReference>
<evidence type="ECO:0000256" key="2">
    <source>
        <dbReference type="ARBA" id="ARBA00007937"/>
    </source>
</evidence>
<dbReference type="RefSeq" id="XP_022139158.1">
    <property type="nucleotide sequence ID" value="XM_022283466.1"/>
</dbReference>
<dbReference type="PANTHER" id="PTHR15486:SF54">
    <property type="entry name" value="GLYCEROL-3-PHOSPHATE ACYLTRANSFERASE 7"/>
    <property type="match status" value="1"/>
</dbReference>
<dbReference type="PANTHER" id="PTHR15486">
    <property type="entry name" value="ANCIENT UBIQUITOUS PROTEIN"/>
    <property type="match status" value="1"/>
</dbReference>
<dbReference type="Pfam" id="PF01553">
    <property type="entry name" value="Acyltransferase"/>
    <property type="match status" value="1"/>
</dbReference>
<dbReference type="AlphaFoldDB" id="A0A6J1CF18"/>
<name>A0A6J1CF18_MOMCH</name>
<keyword evidence="10" id="KW-1185">Reference proteome</keyword>
<dbReference type="SMART" id="SM00563">
    <property type="entry name" value="PlsC"/>
    <property type="match status" value="1"/>
</dbReference>
<evidence type="ECO:0000256" key="7">
    <source>
        <dbReference type="ARBA" id="ARBA00023315"/>
    </source>
</evidence>
<dbReference type="GO" id="GO:0016791">
    <property type="term" value="F:phosphatase activity"/>
    <property type="evidence" value="ECO:0007669"/>
    <property type="project" value="TreeGrafter"/>
</dbReference>
<dbReference type="OrthoDB" id="1854593at2759"/>
<feature type="unsure residue" description="D or N" evidence="11">
    <location>
        <position position="134"/>
    </location>
</feature>
<evidence type="ECO:0000256" key="1">
    <source>
        <dbReference type="ARBA" id="ARBA00004141"/>
    </source>
</evidence>
<comment type="subcellular location">
    <subcellularLocation>
        <location evidence="1">Membrane</location>
        <topology evidence="1">Multi-pass membrane protein</topology>
    </subcellularLocation>
</comment>
<keyword evidence="5 8" id="KW-1133">Transmembrane helix</keyword>
<proteinExistence type="inferred from homology"/>
<dbReference type="GO" id="GO:0010143">
    <property type="term" value="P:cutin biosynthetic process"/>
    <property type="evidence" value="ECO:0007669"/>
    <property type="project" value="TreeGrafter"/>
</dbReference>
<dbReference type="GO" id="GO:0090447">
    <property type="term" value="F:glycerol-3-phosphate 2-O-acyltransferase activity"/>
    <property type="evidence" value="ECO:0007669"/>
    <property type="project" value="TreeGrafter"/>
</dbReference>
<evidence type="ECO:0000313" key="11">
    <source>
        <dbReference type="RefSeq" id="XP_022139158.1"/>
    </source>
</evidence>
<sequence length="500" mass="55339">MEMESVVVELEGTLLKSSDIFSYFMLVAFEASGLIRFGLLLFSWPLVRLLEVAGLEEAALRVAVFVAVAGVRKAEIEAVSRAVLPKFFMEDVDMDGWRVVSGFERRVVATRLPRVMVERFAKEHLRADEVIGCDLGFNRLGFATGFVKGGIGCVGEEICKVFNLGNGGSRPSMGLGRPSSCSSFLGLCKEQLHPPFTATQIQDRRHQDLRPLPVIFHDGRLVNRPTPATALLILLWVPLGIILAILRISIGLILPMWAIPYASRLFGGKVIVNGTPPPPVSGSSATTAGVLFVCTHRTLMDPVVLATVLRRRVPAVTYSISRLTEILSPIPTVRLTRIRHVDAERIKRELGKGDLVVCPEGTTCREPFLLRFSALFAELTDRIVPVAMNYRVGFFHATTARGWKGLDPVFFFMNPRPVYEVTFLNQLPVEATCSAGKNPHEVANYVQRILAAALGFECTNFTRKDKYRVLAGNDGTVSYVSFMDQVKKLLTKSKPFIQLM</sequence>
<evidence type="ECO:0000256" key="4">
    <source>
        <dbReference type="ARBA" id="ARBA00022692"/>
    </source>
</evidence>
<evidence type="ECO:0000256" key="3">
    <source>
        <dbReference type="ARBA" id="ARBA00022679"/>
    </source>
</evidence>
<dbReference type="GO" id="GO:0016020">
    <property type="term" value="C:membrane"/>
    <property type="evidence" value="ECO:0007669"/>
    <property type="project" value="UniProtKB-SubCell"/>
</dbReference>
<keyword evidence="4 8" id="KW-0812">Transmembrane</keyword>
<dbReference type="Proteomes" id="UP000504603">
    <property type="component" value="Unplaced"/>
</dbReference>
<evidence type="ECO:0000256" key="6">
    <source>
        <dbReference type="ARBA" id="ARBA00023136"/>
    </source>
</evidence>
<accession>A0A6J1CF18</accession>
<protein>
    <submittedName>
        <fullName evidence="11">Glycerol-3-phosphate acyltransferase 5-like</fullName>
    </submittedName>
</protein>
<evidence type="ECO:0000313" key="10">
    <source>
        <dbReference type="Proteomes" id="UP000504603"/>
    </source>
</evidence>
<feature type="transmembrane region" description="Helical" evidence="8">
    <location>
        <begin position="20"/>
        <end position="42"/>
    </location>
</feature>
<dbReference type="SUPFAM" id="SSF69593">
    <property type="entry name" value="Glycerol-3-phosphate (1)-acyltransferase"/>
    <property type="match status" value="1"/>
</dbReference>
<gene>
    <name evidence="11" type="primary">LOC111010131</name>
</gene>